<dbReference type="Proteomes" id="UP000326354">
    <property type="component" value="Chromosome"/>
</dbReference>
<keyword evidence="2" id="KW-1185">Reference proteome</keyword>
<dbReference type="RefSeq" id="WP_173013649.1">
    <property type="nucleotide sequence ID" value="NZ_AP019860.1"/>
</dbReference>
<proteinExistence type="predicted"/>
<dbReference type="AlphaFoldDB" id="A0A5S9F666"/>
<organism evidence="1 2">
    <name type="scientific">Uabimicrobium amorphum</name>
    <dbReference type="NCBI Taxonomy" id="2596890"/>
    <lineage>
        <taxon>Bacteria</taxon>
        <taxon>Pseudomonadati</taxon>
        <taxon>Planctomycetota</taxon>
        <taxon>Candidatus Uabimicrobiia</taxon>
        <taxon>Candidatus Uabimicrobiales</taxon>
        <taxon>Candidatus Uabimicrobiaceae</taxon>
        <taxon>Candidatus Uabimicrobium</taxon>
    </lineage>
</organism>
<evidence type="ECO:0000313" key="2">
    <source>
        <dbReference type="Proteomes" id="UP000326354"/>
    </source>
</evidence>
<dbReference type="PROSITE" id="PS51257">
    <property type="entry name" value="PROKAR_LIPOPROTEIN"/>
    <property type="match status" value="1"/>
</dbReference>
<reference evidence="1 2" key="1">
    <citation type="submission" date="2019-08" db="EMBL/GenBank/DDBJ databases">
        <title>Complete genome sequence of Candidatus Uab amorphum.</title>
        <authorList>
            <person name="Shiratori T."/>
            <person name="Suzuki S."/>
            <person name="Kakizawa Y."/>
            <person name="Ishida K."/>
        </authorList>
    </citation>
    <scope>NUCLEOTIDE SEQUENCE [LARGE SCALE GENOMIC DNA]</scope>
    <source>
        <strain evidence="1 2">SRT547</strain>
    </source>
</reference>
<sequence>MSKLFIIFVFVSMFLGCASQEVRNENLPEQEVMAENNEQAAQEQVVALKITGMT</sequence>
<name>A0A5S9F666_UABAM</name>
<evidence type="ECO:0000313" key="1">
    <source>
        <dbReference type="EMBL" id="BBM87577.1"/>
    </source>
</evidence>
<dbReference type="KEGG" id="uam:UABAM_05989"/>
<gene>
    <name evidence="1" type="ORF">UABAM_05989</name>
</gene>
<dbReference type="EMBL" id="AP019860">
    <property type="protein sequence ID" value="BBM87577.1"/>
    <property type="molecule type" value="Genomic_DNA"/>
</dbReference>
<accession>A0A5S9F666</accession>
<protein>
    <submittedName>
        <fullName evidence="1">Uncharacterized protein</fullName>
    </submittedName>
</protein>